<keyword evidence="2" id="KW-1185">Reference proteome</keyword>
<evidence type="ECO:0000313" key="2">
    <source>
        <dbReference type="Proteomes" id="UP000632138"/>
    </source>
</evidence>
<protein>
    <submittedName>
        <fullName evidence="1">Uncharacterized protein</fullName>
    </submittedName>
</protein>
<organism evidence="1 2">
    <name type="scientific">Paractinoplanes ovalisporus</name>
    <dbReference type="NCBI Taxonomy" id="2810368"/>
    <lineage>
        <taxon>Bacteria</taxon>
        <taxon>Bacillati</taxon>
        <taxon>Actinomycetota</taxon>
        <taxon>Actinomycetes</taxon>
        <taxon>Micromonosporales</taxon>
        <taxon>Micromonosporaceae</taxon>
        <taxon>Paractinoplanes</taxon>
    </lineage>
</organism>
<accession>A0ABS2AD37</accession>
<sequence length="111" mass="11465">MPAQPGEALTAVREARDLFDSEDDVGNVLACLHTGAYALARLDRGKDAATLLTAVRRIAARRGIDLDAADPIRAAGLAETVPTDVPDTGADESALATLLSAESPPNAKSRA</sequence>
<reference evidence="1 2" key="1">
    <citation type="submission" date="2021-01" db="EMBL/GenBank/DDBJ databases">
        <title>Actinoplanes sp. nov. LDG1-06 isolated from lichen.</title>
        <authorList>
            <person name="Saeng-In P."/>
            <person name="Phongsopitanun W."/>
            <person name="Kanchanasin P."/>
            <person name="Yuki M."/>
            <person name="Kudo T."/>
            <person name="Ohkuma M."/>
            <person name="Tanasupawat S."/>
        </authorList>
    </citation>
    <scope>NUCLEOTIDE SEQUENCE [LARGE SCALE GENOMIC DNA]</scope>
    <source>
        <strain evidence="1 2">LDG1-06</strain>
    </source>
</reference>
<dbReference type="EMBL" id="JAENHP010000005">
    <property type="protein sequence ID" value="MBM2617705.1"/>
    <property type="molecule type" value="Genomic_DNA"/>
</dbReference>
<dbReference type="RefSeq" id="WP_203377712.1">
    <property type="nucleotide sequence ID" value="NZ_JAENHP010000005.1"/>
</dbReference>
<comment type="caution">
    <text evidence="1">The sequence shown here is derived from an EMBL/GenBank/DDBJ whole genome shotgun (WGS) entry which is preliminary data.</text>
</comment>
<name>A0ABS2AD37_9ACTN</name>
<evidence type="ECO:0000313" key="1">
    <source>
        <dbReference type="EMBL" id="MBM2617705.1"/>
    </source>
</evidence>
<dbReference type="Proteomes" id="UP000632138">
    <property type="component" value="Unassembled WGS sequence"/>
</dbReference>
<gene>
    <name evidence="1" type="ORF">JIG36_19295</name>
</gene>
<proteinExistence type="predicted"/>